<dbReference type="Pfam" id="PF05521">
    <property type="entry name" value="Phage_HCP"/>
    <property type="match status" value="1"/>
</dbReference>
<dbReference type="InterPro" id="IPR038666">
    <property type="entry name" value="SSP1_head-tail_sf"/>
</dbReference>
<keyword evidence="2" id="KW-1185">Reference proteome</keyword>
<dbReference type="EMBL" id="JARZFX010000001">
    <property type="protein sequence ID" value="MEC5422123.1"/>
    <property type="molecule type" value="Genomic_DNA"/>
</dbReference>
<reference evidence="1 2" key="1">
    <citation type="journal article" date="2024" name="Int. J. Syst. Evol. Microbiol.">
        <title>Virgibacillus tibetensis sp. nov., isolated from salt lake on the Tibetan Plateau of China.</title>
        <authorList>
            <person name="Phurbu D."/>
            <person name="Liu Z.-X."/>
            <person name="Wang R."/>
            <person name="Zheng Y.-Y."/>
            <person name="Liu H.-C."/>
            <person name="Zhou Y.-G."/>
            <person name="Yu Y.-J."/>
            <person name="Li A.-H."/>
        </authorList>
    </citation>
    <scope>NUCLEOTIDE SEQUENCE [LARGE SCALE GENOMIC DNA]</scope>
    <source>
        <strain evidence="1 2">C22-A2</strain>
    </source>
</reference>
<dbReference type="NCBIfam" id="TIGR01563">
    <property type="entry name" value="gp16_SPP1"/>
    <property type="match status" value="1"/>
</dbReference>
<dbReference type="Proteomes" id="UP001335737">
    <property type="component" value="Unassembled WGS sequence"/>
</dbReference>
<accession>A0ABU6KAF7</accession>
<proteinExistence type="predicted"/>
<gene>
    <name evidence="1" type="ORF">QGM71_01275</name>
</gene>
<dbReference type="RefSeq" id="WP_327605696.1">
    <property type="nucleotide sequence ID" value="NZ_JARZFX010000001.1"/>
</dbReference>
<dbReference type="InterPro" id="IPR008767">
    <property type="entry name" value="Phage_SPP1_head-tail_adaptor"/>
</dbReference>
<protein>
    <submittedName>
        <fullName evidence="1">Phage head closure protein</fullName>
    </submittedName>
</protein>
<comment type="caution">
    <text evidence="1">The sequence shown here is derived from an EMBL/GenBank/DDBJ whole genome shotgun (WGS) entry which is preliminary data.</text>
</comment>
<sequence>MHEFTVKDYVESQDPITGETTKEWVLLDSFEGEVTTPTGSELMEAMKLTNPLDYMVHMDYDNRIKPYMRVFFGDMELDIHVVLPTMPDFEGEYESLILKCSSSLR</sequence>
<name>A0ABU6KAF7_9BACI</name>
<organism evidence="1 2">
    <name type="scientific">Virgibacillus tibetensis</name>
    <dbReference type="NCBI Taxonomy" id="3042313"/>
    <lineage>
        <taxon>Bacteria</taxon>
        <taxon>Bacillati</taxon>
        <taxon>Bacillota</taxon>
        <taxon>Bacilli</taxon>
        <taxon>Bacillales</taxon>
        <taxon>Bacillaceae</taxon>
        <taxon>Virgibacillus</taxon>
    </lineage>
</organism>
<dbReference type="Gene3D" id="2.40.10.270">
    <property type="entry name" value="Bacteriophage SPP1 head-tail adaptor protein"/>
    <property type="match status" value="1"/>
</dbReference>
<evidence type="ECO:0000313" key="1">
    <source>
        <dbReference type="EMBL" id="MEC5422123.1"/>
    </source>
</evidence>
<evidence type="ECO:0000313" key="2">
    <source>
        <dbReference type="Proteomes" id="UP001335737"/>
    </source>
</evidence>